<dbReference type="InterPro" id="IPR048899">
    <property type="entry name" value="NMD_SH3"/>
</dbReference>
<feature type="region of interest" description="Disordered" evidence="8">
    <location>
        <begin position="434"/>
        <end position="454"/>
    </location>
</feature>
<dbReference type="Pfam" id="PF04981">
    <property type="entry name" value="NMD3"/>
    <property type="match status" value="1"/>
</dbReference>
<organism evidence="12 13">
    <name type="scientific">Mycena albidolilacea</name>
    <dbReference type="NCBI Taxonomy" id="1033008"/>
    <lineage>
        <taxon>Eukaryota</taxon>
        <taxon>Fungi</taxon>
        <taxon>Dikarya</taxon>
        <taxon>Basidiomycota</taxon>
        <taxon>Agaricomycotina</taxon>
        <taxon>Agaricomycetes</taxon>
        <taxon>Agaricomycetidae</taxon>
        <taxon>Agaricales</taxon>
        <taxon>Marasmiineae</taxon>
        <taxon>Mycenaceae</taxon>
        <taxon>Mycena</taxon>
    </lineage>
</organism>
<gene>
    <name evidence="12" type="ORF">DFH08DRAFT_772544</name>
</gene>
<accession>A0AAD7ADF0</accession>
<evidence type="ECO:0000256" key="7">
    <source>
        <dbReference type="RuleBase" id="RU364108"/>
    </source>
</evidence>
<keyword evidence="6 7" id="KW-0539">Nucleus</keyword>
<evidence type="ECO:0000259" key="9">
    <source>
        <dbReference type="Pfam" id="PF04981"/>
    </source>
</evidence>
<feature type="region of interest" description="Disordered" evidence="8">
    <location>
        <begin position="485"/>
        <end position="509"/>
    </location>
</feature>
<reference evidence="12" key="1">
    <citation type="submission" date="2023-03" db="EMBL/GenBank/DDBJ databases">
        <title>Massive genome expansion in bonnet fungi (Mycena s.s.) driven by repeated elements and novel gene families across ecological guilds.</title>
        <authorList>
            <consortium name="Lawrence Berkeley National Laboratory"/>
            <person name="Harder C.B."/>
            <person name="Miyauchi S."/>
            <person name="Viragh M."/>
            <person name="Kuo A."/>
            <person name="Thoen E."/>
            <person name="Andreopoulos B."/>
            <person name="Lu D."/>
            <person name="Skrede I."/>
            <person name="Drula E."/>
            <person name="Henrissat B."/>
            <person name="Morin E."/>
            <person name="Kohler A."/>
            <person name="Barry K."/>
            <person name="LaButti K."/>
            <person name="Morin E."/>
            <person name="Salamov A."/>
            <person name="Lipzen A."/>
            <person name="Mereny Z."/>
            <person name="Hegedus B."/>
            <person name="Baldrian P."/>
            <person name="Stursova M."/>
            <person name="Weitz H."/>
            <person name="Taylor A."/>
            <person name="Grigoriev I.V."/>
            <person name="Nagy L.G."/>
            <person name="Martin F."/>
            <person name="Kauserud H."/>
        </authorList>
    </citation>
    <scope>NUCLEOTIDE SEQUENCE</scope>
    <source>
        <strain evidence="12">CBHHK002</strain>
    </source>
</reference>
<evidence type="ECO:0000256" key="8">
    <source>
        <dbReference type="SAM" id="MobiDB-lite"/>
    </source>
</evidence>
<evidence type="ECO:0000259" key="11">
    <source>
        <dbReference type="Pfam" id="PF21193"/>
    </source>
</evidence>
<comment type="caution">
    <text evidence="12">The sequence shown here is derived from an EMBL/GenBank/DDBJ whole genome shotgun (WGS) entry which is preliminary data.</text>
</comment>
<protein>
    <recommendedName>
        <fullName evidence="2 7">60S ribosomal export protein NMD3</fullName>
    </recommendedName>
</protein>
<dbReference type="PANTHER" id="PTHR12746:SF2">
    <property type="entry name" value="60S RIBOSOMAL EXPORT PROTEIN NMD3"/>
    <property type="match status" value="1"/>
</dbReference>
<comment type="similarity">
    <text evidence="1 7">Belongs to the NMD3 family.</text>
</comment>
<evidence type="ECO:0000256" key="1">
    <source>
        <dbReference type="ARBA" id="ARBA00009794"/>
    </source>
</evidence>
<evidence type="ECO:0000256" key="3">
    <source>
        <dbReference type="ARBA" id="ARBA00022448"/>
    </source>
</evidence>
<dbReference type="InterPro" id="IPR048898">
    <property type="entry name" value="OB_NMD3"/>
</dbReference>
<name>A0AAD7ADF0_9AGAR</name>
<dbReference type="EMBL" id="JARIHO010000009">
    <property type="protein sequence ID" value="KAJ7355509.1"/>
    <property type="molecule type" value="Genomic_DNA"/>
</dbReference>
<evidence type="ECO:0000313" key="13">
    <source>
        <dbReference type="Proteomes" id="UP001218218"/>
    </source>
</evidence>
<keyword evidence="13" id="KW-1185">Reference proteome</keyword>
<dbReference type="GO" id="GO:0043023">
    <property type="term" value="F:ribosomal large subunit binding"/>
    <property type="evidence" value="ECO:0007669"/>
    <property type="project" value="InterPro"/>
</dbReference>
<feature type="domain" description="60S ribosomal export protein NMD3 OB-fold" evidence="10">
    <location>
        <begin position="309"/>
        <end position="411"/>
    </location>
</feature>
<dbReference type="InterPro" id="IPR007064">
    <property type="entry name" value="Nmd3_N"/>
</dbReference>
<proteinExistence type="inferred from homology"/>
<dbReference type="Proteomes" id="UP001218218">
    <property type="component" value="Unassembled WGS sequence"/>
</dbReference>
<evidence type="ECO:0000256" key="4">
    <source>
        <dbReference type="ARBA" id="ARBA00022490"/>
    </source>
</evidence>
<feature type="domain" description="60S ribosomal export protein NMD3 SH3" evidence="11">
    <location>
        <begin position="245"/>
        <end position="292"/>
    </location>
</feature>
<evidence type="ECO:0000259" key="10">
    <source>
        <dbReference type="Pfam" id="PF21192"/>
    </source>
</evidence>
<evidence type="ECO:0000256" key="5">
    <source>
        <dbReference type="ARBA" id="ARBA00022927"/>
    </source>
</evidence>
<dbReference type="PANTHER" id="PTHR12746">
    <property type="entry name" value="NONSENSE-MEDIATED MRNA DECAY PROTEIN 3"/>
    <property type="match status" value="1"/>
</dbReference>
<comment type="function">
    <text evidence="7">Acts as an adapter for the XPO1/CRM1-mediated export of the 60S ribosomal subunit.</text>
</comment>
<dbReference type="GO" id="GO:0005737">
    <property type="term" value="C:cytoplasm"/>
    <property type="evidence" value="ECO:0007669"/>
    <property type="project" value="UniProtKB-SubCell"/>
</dbReference>
<feature type="compositionally biased region" description="Gly residues" evidence="8">
    <location>
        <begin position="440"/>
        <end position="450"/>
    </location>
</feature>
<evidence type="ECO:0000313" key="12">
    <source>
        <dbReference type="EMBL" id="KAJ7355509.1"/>
    </source>
</evidence>
<dbReference type="GO" id="GO:0015031">
    <property type="term" value="P:protein transport"/>
    <property type="evidence" value="ECO:0007669"/>
    <property type="project" value="UniProtKB-KW"/>
</dbReference>
<feature type="domain" description="Nmd3 N-terminal" evidence="9">
    <location>
        <begin position="14"/>
        <end position="242"/>
    </location>
</feature>
<dbReference type="AlphaFoldDB" id="A0AAD7ADF0"/>
<sequence length="571" mass="63149">MEFIPGPPVHQILCADCGTPITPNSANLCVACLRNSVDITEGIPKQASVSFCRNCERFLSPPQTWTLARPESSELLSICLKKLKGLNKVRLTEAHFIWTEPHSKRLRVSMTIQKEVLTNTILEQTFELEYLVQHGQCPDCAKLAAKNTWKALVQVRQKVPHKRTFLFLEQLILKHGAQKDTIAVKEVRDGLDFFYSQRSHAIKMVEFLSSVVPVRSKSSEQLLSSDTHTNTANYKFTYSVEIAPICKDDLVCIPPKQARSMSSMNQLAVCVRVGNSLQLLDPTSLQTAEVSSAAFWRTPFDSLATVSDLVEFTVLDIEPDGRTRGKYVLADAQVALAGAFRAHNPDEDAMMDDEGTGGRAAQIYHTRTHLGAILQPGDTALGYHLTNANYNNADFAALPSDRLPDIVLVKKAYPNRRKKSKARNWRLRSIGKEAGEEGETGGGRGVVGRMGGRDQKKVEEDYEMFLRELEEDPEMRGAVNLYKAPTSDARMAPPPGEGRAGGGKGSKRKAQFAMDVDVIEDAPPERVVDVADVEEGDEEEEADFPEVGLDELLEGFDELTLATGEAEEEDV</sequence>
<dbReference type="Pfam" id="PF21192">
    <property type="entry name" value="OB_NMD3"/>
    <property type="match status" value="1"/>
</dbReference>
<dbReference type="Pfam" id="PF21193">
    <property type="entry name" value="NMD_SH3"/>
    <property type="match status" value="1"/>
</dbReference>
<keyword evidence="4 7" id="KW-0963">Cytoplasm</keyword>
<keyword evidence="3 7" id="KW-0813">Transport</keyword>
<keyword evidence="5 7" id="KW-0653">Protein transport</keyword>
<evidence type="ECO:0000256" key="6">
    <source>
        <dbReference type="ARBA" id="ARBA00023242"/>
    </source>
</evidence>
<dbReference type="InterPro" id="IPR039768">
    <property type="entry name" value="Nmd3"/>
</dbReference>
<dbReference type="GO" id="GO:0005634">
    <property type="term" value="C:nucleus"/>
    <property type="evidence" value="ECO:0007669"/>
    <property type="project" value="UniProtKB-SubCell"/>
</dbReference>
<dbReference type="GO" id="GO:0000055">
    <property type="term" value="P:ribosomal large subunit export from nucleus"/>
    <property type="evidence" value="ECO:0007669"/>
    <property type="project" value="TreeGrafter"/>
</dbReference>
<evidence type="ECO:0000256" key="2">
    <source>
        <dbReference type="ARBA" id="ARBA00017035"/>
    </source>
</evidence>
<comment type="subcellular location">
    <subcellularLocation>
        <location evidence="7">Cytoplasm</location>
    </subcellularLocation>
    <subcellularLocation>
        <location evidence="7">Nucleus</location>
    </subcellularLocation>
</comment>